<feature type="transmembrane region" description="Helical" evidence="5">
    <location>
        <begin position="264"/>
        <end position="284"/>
    </location>
</feature>
<evidence type="ECO:0000259" key="6">
    <source>
        <dbReference type="PROSITE" id="PS50262"/>
    </source>
</evidence>
<dbReference type="InterPro" id="IPR017452">
    <property type="entry name" value="GPCR_Rhodpsn_7TM"/>
</dbReference>
<dbReference type="PROSITE" id="PS50262">
    <property type="entry name" value="G_PROTEIN_RECEP_F1_2"/>
    <property type="match status" value="1"/>
</dbReference>
<evidence type="ECO:0000313" key="8">
    <source>
        <dbReference type="WBParaSite" id="Csp11.Scaffold629.g8801.t1"/>
    </source>
</evidence>
<dbReference type="Pfam" id="PF10324">
    <property type="entry name" value="7TM_GPCR_Srw"/>
    <property type="match status" value="1"/>
</dbReference>
<dbReference type="GO" id="GO:0008528">
    <property type="term" value="F:G protein-coupled peptide receptor activity"/>
    <property type="evidence" value="ECO:0007669"/>
    <property type="project" value="InterPro"/>
</dbReference>
<proteinExistence type="predicted"/>
<dbReference type="eggNOG" id="ENOG502TH86">
    <property type="taxonomic scope" value="Eukaryota"/>
</dbReference>
<protein>
    <submittedName>
        <fullName evidence="8">G_PROTEIN_RECEP_F1_2 domain-containing protein</fullName>
    </submittedName>
</protein>
<feature type="transmembrane region" description="Helical" evidence="5">
    <location>
        <begin position="84"/>
        <end position="105"/>
    </location>
</feature>
<comment type="subcellular location">
    <subcellularLocation>
        <location evidence="1">Membrane</location>
    </subcellularLocation>
</comment>
<dbReference type="PANTHER" id="PTHR47321">
    <property type="entry name" value="SERPENTINE RECEPTOR, CLASS W"/>
    <property type="match status" value="1"/>
</dbReference>
<dbReference type="InterPro" id="IPR019427">
    <property type="entry name" value="7TM_GPCR_serpentine_rcpt_Srw"/>
</dbReference>
<accession>A0A1I7UFI0</accession>
<feature type="transmembrane region" description="Helical" evidence="5">
    <location>
        <begin position="223"/>
        <end position="244"/>
    </location>
</feature>
<feature type="domain" description="G-protein coupled receptors family 1 profile" evidence="6">
    <location>
        <begin position="71"/>
        <end position="194"/>
    </location>
</feature>
<dbReference type="GO" id="GO:0016020">
    <property type="term" value="C:membrane"/>
    <property type="evidence" value="ECO:0007669"/>
    <property type="project" value="UniProtKB-SubCell"/>
</dbReference>
<keyword evidence="2 5" id="KW-0812">Transmembrane</keyword>
<name>A0A1I7UFI0_9PELO</name>
<keyword evidence="4 5" id="KW-0472">Membrane</keyword>
<organism evidence="7 8">
    <name type="scientific">Caenorhabditis tropicalis</name>
    <dbReference type="NCBI Taxonomy" id="1561998"/>
    <lineage>
        <taxon>Eukaryota</taxon>
        <taxon>Metazoa</taxon>
        <taxon>Ecdysozoa</taxon>
        <taxon>Nematoda</taxon>
        <taxon>Chromadorea</taxon>
        <taxon>Rhabditida</taxon>
        <taxon>Rhabditina</taxon>
        <taxon>Rhabditomorpha</taxon>
        <taxon>Rhabditoidea</taxon>
        <taxon>Rhabditidae</taxon>
        <taxon>Peloderinae</taxon>
        <taxon>Caenorhabditis</taxon>
    </lineage>
</organism>
<keyword evidence="7" id="KW-1185">Reference proteome</keyword>
<feature type="transmembrane region" description="Helical" evidence="5">
    <location>
        <begin position="60"/>
        <end position="78"/>
    </location>
</feature>
<evidence type="ECO:0000256" key="3">
    <source>
        <dbReference type="ARBA" id="ARBA00022989"/>
    </source>
</evidence>
<dbReference type="Gene3D" id="1.20.1070.10">
    <property type="entry name" value="Rhodopsin 7-helix transmembrane proteins"/>
    <property type="match status" value="2"/>
</dbReference>
<feature type="transmembrane region" description="Helical" evidence="5">
    <location>
        <begin position="185"/>
        <end position="202"/>
    </location>
</feature>
<reference evidence="8" key="1">
    <citation type="submission" date="2016-11" db="UniProtKB">
        <authorList>
            <consortium name="WormBaseParasite"/>
        </authorList>
    </citation>
    <scope>IDENTIFICATION</scope>
</reference>
<evidence type="ECO:0000313" key="7">
    <source>
        <dbReference type="Proteomes" id="UP000095282"/>
    </source>
</evidence>
<dbReference type="WBParaSite" id="Csp11.Scaffold629.g8801.t1">
    <property type="protein sequence ID" value="Csp11.Scaffold629.g8801.t1"/>
    <property type="gene ID" value="Csp11.Scaffold629.g8801"/>
</dbReference>
<dbReference type="PANTHER" id="PTHR47321:SF1">
    <property type="entry name" value="G-PROTEIN COUPLED RECEPTORS FAMILY 1 PROFILE DOMAIN-CONTAINING PROTEIN-RELATED"/>
    <property type="match status" value="1"/>
</dbReference>
<evidence type="ECO:0000256" key="5">
    <source>
        <dbReference type="SAM" id="Phobius"/>
    </source>
</evidence>
<dbReference type="SUPFAM" id="SSF81321">
    <property type="entry name" value="Family A G protein-coupled receptor-like"/>
    <property type="match status" value="1"/>
</dbReference>
<dbReference type="Proteomes" id="UP000095282">
    <property type="component" value="Unplaced"/>
</dbReference>
<sequence>MYIFSTTTLKPLSTTKRWNGRDPTDYYFFHGGPDEYWDTRDDYLFEDGTVLKALDTTENIYYWASYIGLFLNLLHFFVLTRKELRSNVVFIIMIGICFSDLLVFFSTISERYFGKSDEIGYREGWCGSDKQWWWILIELCSQAIQKYGRLSSAILVFFMASIRSFSVIFPMSSMINILLKTRTGVITVLATWLFCGGWYWKYYAEYFIRKPKKFKEPDNTSMLVVMMAVSFFISEVIYCFFFVMTDRDNDHDATILQLADLSEFISKTILILNSILHCFICFFLSSQYREVARRVLFLDRAPKRETAHPKTRSAAVGTTEMAKSSV</sequence>
<evidence type="ECO:0000256" key="2">
    <source>
        <dbReference type="ARBA" id="ARBA00022692"/>
    </source>
</evidence>
<feature type="transmembrane region" description="Helical" evidence="5">
    <location>
        <begin position="154"/>
        <end position="179"/>
    </location>
</feature>
<keyword evidence="3 5" id="KW-1133">Transmembrane helix</keyword>
<evidence type="ECO:0000256" key="4">
    <source>
        <dbReference type="ARBA" id="ARBA00023136"/>
    </source>
</evidence>
<evidence type="ECO:0000256" key="1">
    <source>
        <dbReference type="ARBA" id="ARBA00004370"/>
    </source>
</evidence>
<dbReference type="AlphaFoldDB" id="A0A1I7UFI0"/>